<evidence type="ECO:0000313" key="3">
    <source>
        <dbReference type="EMBL" id="KAF3611100.1"/>
    </source>
</evidence>
<dbReference type="EMBL" id="QGKY02001925">
    <property type="protein sequence ID" value="KAF2546714.1"/>
    <property type="molecule type" value="Genomic_DNA"/>
</dbReference>
<feature type="compositionally biased region" description="Basic and acidic residues" evidence="1">
    <location>
        <begin position="33"/>
        <end position="46"/>
    </location>
</feature>
<protein>
    <submittedName>
        <fullName evidence="2">Uncharacterized protein</fullName>
    </submittedName>
</protein>
<name>A0A8S9GPD9_BRACR</name>
<keyword evidence="4" id="KW-1185">Reference proteome</keyword>
<feature type="compositionally biased region" description="Basic residues" evidence="1">
    <location>
        <begin position="81"/>
        <end position="90"/>
    </location>
</feature>
<feature type="compositionally biased region" description="Basic residues" evidence="1">
    <location>
        <begin position="116"/>
        <end position="127"/>
    </location>
</feature>
<dbReference type="EMBL" id="QGKV02000297">
    <property type="protein sequence ID" value="KAF3611100.1"/>
    <property type="molecule type" value="Genomic_DNA"/>
</dbReference>
<gene>
    <name evidence="3" type="ORF">DY000_02050126</name>
    <name evidence="2" type="ORF">F2Q70_00023116</name>
</gene>
<feature type="region of interest" description="Disordered" evidence="1">
    <location>
        <begin position="1"/>
        <end position="174"/>
    </location>
</feature>
<reference evidence="3 4" key="3">
    <citation type="journal article" date="2020" name="BMC Genomics">
        <title>Intraspecific diversification of the crop wild relative Brassica cretica Lam. using demographic model selection.</title>
        <authorList>
            <person name="Kioukis A."/>
            <person name="Michalopoulou V.A."/>
            <person name="Briers L."/>
            <person name="Pirintsos S."/>
            <person name="Studholme D.J."/>
            <person name="Pavlidis P."/>
            <person name="Sarris P.F."/>
        </authorList>
    </citation>
    <scope>NUCLEOTIDE SEQUENCE [LARGE SCALE GENOMIC DNA]</scope>
    <source>
        <strain evidence="4">cv. PFS-1207/04</strain>
        <strain evidence="3">PFS-1207/04</strain>
    </source>
</reference>
<reference evidence="3" key="2">
    <citation type="submission" date="2019-12" db="EMBL/GenBank/DDBJ databases">
        <authorList>
            <person name="Studholme D.J."/>
            <person name="Sarris P."/>
        </authorList>
    </citation>
    <scope>NUCLEOTIDE SEQUENCE</scope>
    <source>
        <strain evidence="3">PFS-1207/04</strain>
        <tissue evidence="3">Leaf</tissue>
    </source>
</reference>
<reference evidence="2" key="1">
    <citation type="submission" date="2019-12" db="EMBL/GenBank/DDBJ databases">
        <title>Genome sequencing and annotation of Brassica cretica.</title>
        <authorList>
            <person name="Studholme D.J."/>
            <person name="Sarris P.F."/>
        </authorList>
    </citation>
    <scope>NUCLEOTIDE SEQUENCE</scope>
    <source>
        <strain evidence="2">PFS-102/07</strain>
        <tissue evidence="2">Leaf</tissue>
    </source>
</reference>
<accession>A0A8S9GPD9</accession>
<comment type="caution">
    <text evidence="2">The sequence shown here is derived from an EMBL/GenBank/DDBJ whole genome shotgun (WGS) entry which is preliminary data.</text>
</comment>
<evidence type="ECO:0000313" key="4">
    <source>
        <dbReference type="Proteomes" id="UP000266723"/>
    </source>
</evidence>
<proteinExistence type="predicted"/>
<dbReference type="Proteomes" id="UP000266723">
    <property type="component" value="Unassembled WGS sequence"/>
</dbReference>
<organism evidence="2">
    <name type="scientific">Brassica cretica</name>
    <name type="common">Mustard</name>
    <dbReference type="NCBI Taxonomy" id="69181"/>
    <lineage>
        <taxon>Eukaryota</taxon>
        <taxon>Viridiplantae</taxon>
        <taxon>Streptophyta</taxon>
        <taxon>Embryophyta</taxon>
        <taxon>Tracheophyta</taxon>
        <taxon>Spermatophyta</taxon>
        <taxon>Magnoliopsida</taxon>
        <taxon>eudicotyledons</taxon>
        <taxon>Gunneridae</taxon>
        <taxon>Pentapetalae</taxon>
        <taxon>rosids</taxon>
        <taxon>malvids</taxon>
        <taxon>Brassicales</taxon>
        <taxon>Brassicaceae</taxon>
        <taxon>Brassiceae</taxon>
        <taxon>Brassica</taxon>
    </lineage>
</organism>
<dbReference type="AlphaFoldDB" id="A0A8S9GPD9"/>
<evidence type="ECO:0000313" key="2">
    <source>
        <dbReference type="EMBL" id="KAF2546714.1"/>
    </source>
</evidence>
<evidence type="ECO:0000256" key="1">
    <source>
        <dbReference type="SAM" id="MobiDB-lite"/>
    </source>
</evidence>
<feature type="compositionally biased region" description="Basic and acidic residues" evidence="1">
    <location>
        <begin position="150"/>
        <end position="159"/>
    </location>
</feature>
<sequence length="193" mass="21480">MHRDSKHNPARNPVNLPKGLKIGGRGPARKVFRGCEPRNVEKRISLDKVSTVSKDRPPRPSARTLSTRVTLPMGEDDPHRGHLAHGRGRPAPRSPRPWARTIRTEVTSPMGENNPHRGHLAHGRGRPAPRSPHPWARTTRTKVTSPMSEDDPRRGHLADGRGPTSCPDTMHPRLSSRNTILRPLHAIPMSRLA</sequence>